<dbReference type="Gene3D" id="3.40.50.2000">
    <property type="entry name" value="Glycogen Phosphorylase B"/>
    <property type="match status" value="2"/>
</dbReference>
<dbReference type="SUPFAM" id="SSF53756">
    <property type="entry name" value="UDP-Glycosyltransferase/glycogen phosphorylase"/>
    <property type="match status" value="1"/>
</dbReference>
<dbReference type="Pfam" id="PF00534">
    <property type="entry name" value="Glycos_transf_1"/>
    <property type="match status" value="1"/>
</dbReference>
<protein>
    <submittedName>
        <fullName evidence="3">Glycosyl transferase group 1</fullName>
    </submittedName>
</protein>
<evidence type="ECO:0000313" key="4">
    <source>
        <dbReference type="Proteomes" id="UP000033860"/>
    </source>
</evidence>
<keyword evidence="3" id="KW-0808">Transferase</keyword>
<evidence type="ECO:0000313" key="3">
    <source>
        <dbReference type="EMBL" id="KKU60908.1"/>
    </source>
</evidence>
<dbReference type="PANTHER" id="PTHR12526">
    <property type="entry name" value="GLYCOSYLTRANSFERASE"/>
    <property type="match status" value="1"/>
</dbReference>
<evidence type="ECO:0000259" key="2">
    <source>
        <dbReference type="Pfam" id="PF13439"/>
    </source>
</evidence>
<comment type="caution">
    <text evidence="3">The sequence shown here is derived from an EMBL/GenBank/DDBJ whole genome shotgun (WGS) entry which is preliminary data.</text>
</comment>
<proteinExistence type="predicted"/>
<dbReference type="GO" id="GO:0016757">
    <property type="term" value="F:glycosyltransferase activity"/>
    <property type="evidence" value="ECO:0007669"/>
    <property type="project" value="InterPro"/>
</dbReference>
<gene>
    <name evidence="3" type="ORF">UX85_C0006G0042</name>
</gene>
<dbReference type="AlphaFoldDB" id="A0A0G1U3H3"/>
<reference evidence="3 4" key="1">
    <citation type="journal article" date="2015" name="Nature">
        <title>rRNA introns, odd ribosomes, and small enigmatic genomes across a large radiation of phyla.</title>
        <authorList>
            <person name="Brown C.T."/>
            <person name="Hug L.A."/>
            <person name="Thomas B.C."/>
            <person name="Sharon I."/>
            <person name="Castelle C.J."/>
            <person name="Singh A."/>
            <person name="Wilkins M.J."/>
            <person name="Williams K.H."/>
            <person name="Banfield J.F."/>
        </authorList>
    </citation>
    <scope>NUCLEOTIDE SEQUENCE [LARGE SCALE GENOMIC DNA]</scope>
</reference>
<dbReference type="InterPro" id="IPR028098">
    <property type="entry name" value="Glyco_trans_4-like_N"/>
</dbReference>
<dbReference type="InterPro" id="IPR001296">
    <property type="entry name" value="Glyco_trans_1"/>
</dbReference>
<dbReference type="Proteomes" id="UP000033860">
    <property type="component" value="Unassembled WGS sequence"/>
</dbReference>
<sequence>MQALAEKLGKKHRVYVLSPDLSPKPTRRVLVGKFPFPKKVAPGQTLSPLWFNNPVFWLYAAFYLARAVRKHQIDLIHVHGKYILPAGVLAGKLTRTPVAATVRDFKFLCPLAVCFTQGKPSCHFSTYLTQEIPEYLVRYQPNRLTWPFLAPWLVVAKLQQLVLKQFLLAADQVIAVSPELQKIYRLSGVKKVTTIYNLPPEALAKGGKQGKLARGKKTILSVGKLSYGKGSDTLIQAAGRLPEYRFILAGAKNISLKSKFPPNVTYLGQLPHAKVVKLYSKASLFIILSRWPEPLSRAGLEALSAGLPIIASNRGANPRLVKDNGLVVNPDDPYQVAAAIKKVVSRQNLKLLGQNSLKLLKRRFNRQKIVAAHLKLYNQLSR</sequence>
<dbReference type="Pfam" id="PF13439">
    <property type="entry name" value="Glyco_transf_4"/>
    <property type="match status" value="1"/>
</dbReference>
<feature type="domain" description="Glycosyl transferase family 1" evidence="1">
    <location>
        <begin position="211"/>
        <end position="349"/>
    </location>
</feature>
<organism evidence="3 4">
    <name type="scientific">Candidatus Beckwithbacteria bacterium GW2011_GWB1_47_15</name>
    <dbReference type="NCBI Taxonomy" id="1618371"/>
    <lineage>
        <taxon>Bacteria</taxon>
        <taxon>Candidatus Beckwithiibacteriota</taxon>
    </lineage>
</organism>
<evidence type="ECO:0000259" key="1">
    <source>
        <dbReference type="Pfam" id="PF00534"/>
    </source>
</evidence>
<dbReference type="EMBL" id="LCNT01000006">
    <property type="protein sequence ID" value="KKU60908.1"/>
    <property type="molecule type" value="Genomic_DNA"/>
</dbReference>
<name>A0A0G1U3H3_9BACT</name>
<accession>A0A0G1U3H3</accession>
<feature type="domain" description="Glycosyltransferase subfamily 4-like N-terminal" evidence="2">
    <location>
        <begin position="3"/>
        <end position="197"/>
    </location>
</feature>
<dbReference type="CDD" id="cd03801">
    <property type="entry name" value="GT4_PimA-like"/>
    <property type="match status" value="1"/>
</dbReference>